<comment type="caution">
    <text evidence="14">The sequence shown here is derived from an EMBL/GenBank/DDBJ whole genome shotgun (WGS) entry which is preliminary data.</text>
</comment>
<keyword evidence="5 12" id="KW-0732">Signal</keyword>
<dbReference type="PROSITE" id="PS00141">
    <property type="entry name" value="ASP_PROTEASE"/>
    <property type="match status" value="1"/>
</dbReference>
<dbReference type="InterPro" id="IPR001969">
    <property type="entry name" value="Aspartic_peptidase_AS"/>
</dbReference>
<evidence type="ECO:0000256" key="5">
    <source>
        <dbReference type="ARBA" id="ARBA00022729"/>
    </source>
</evidence>
<name>A0A9P4KDJ2_9PLEO</name>
<dbReference type="FunFam" id="2.40.70.10:FF:000026">
    <property type="entry name" value="Endothiapepsin"/>
    <property type="match status" value="1"/>
</dbReference>
<dbReference type="PANTHER" id="PTHR47966">
    <property type="entry name" value="BETA-SITE APP-CLEAVING ENZYME, ISOFORM A-RELATED"/>
    <property type="match status" value="1"/>
</dbReference>
<keyword evidence="3" id="KW-0964">Secreted</keyword>
<reference evidence="15" key="1">
    <citation type="journal article" date="2020" name="Stud. Mycol.">
        <title>101 Dothideomycetes genomes: A test case for predicting lifestyles and emergence of pathogens.</title>
        <authorList>
            <person name="Haridas S."/>
            <person name="Albert R."/>
            <person name="Binder M."/>
            <person name="Bloem J."/>
            <person name="LaButti K."/>
            <person name="Salamov A."/>
            <person name="Andreopoulos B."/>
            <person name="Baker S."/>
            <person name="Barry K."/>
            <person name="Bills G."/>
            <person name="Bluhm B."/>
            <person name="Cannon C."/>
            <person name="Castanera R."/>
            <person name="Culley D."/>
            <person name="Daum C."/>
            <person name="Ezra D."/>
            <person name="Gonzalez J."/>
            <person name="Henrissat B."/>
            <person name="Kuo A."/>
            <person name="Liang C."/>
            <person name="Lipzen A."/>
            <person name="Lutzoni F."/>
            <person name="Magnuson J."/>
            <person name="Mondo S."/>
            <person name="Nolan M."/>
            <person name="Ohm R."/>
            <person name="Pangilinan J."/>
            <person name="Park H.-J."/>
            <person name="Ramirez L."/>
            <person name="Alfaro M."/>
            <person name="Sun H."/>
            <person name="Tritt A."/>
            <person name="Yoshinaga Y."/>
            <person name="Zwiers L.-H."/>
            <person name="Turgeon B."/>
            <person name="Goodwin S."/>
            <person name="Spatafora J."/>
            <person name="Crous P."/>
            <person name="Grigoriev I."/>
        </authorList>
    </citation>
    <scope>NUCLEOTIDE SEQUENCE [LARGE SCALE GENOMIC DNA]</scope>
    <source>
        <strain evidence="15">CBS 304.66</strain>
    </source>
</reference>
<dbReference type="InterPro" id="IPR001461">
    <property type="entry name" value="Aspartic_peptidase_A1"/>
</dbReference>
<evidence type="ECO:0000256" key="4">
    <source>
        <dbReference type="ARBA" id="ARBA00022670"/>
    </source>
</evidence>
<comment type="function">
    <text evidence="10">Secreted aspartic endopeptidase that allows assimilation of proteinaceous substrates. The scissile peptide bond is attacked by a nucleophilic water molecule activated by two aspartic residues in the active site. Shows a broad primary substrate specificity. Favors hydrophobic residues at the P1 and P1' positions.</text>
</comment>
<evidence type="ECO:0000256" key="8">
    <source>
        <dbReference type="ARBA" id="ARBA00023145"/>
    </source>
</evidence>
<feature type="chain" id="PRO_5040176563" evidence="12">
    <location>
        <begin position="20"/>
        <end position="425"/>
    </location>
</feature>
<evidence type="ECO:0000256" key="2">
    <source>
        <dbReference type="ARBA" id="ARBA00007447"/>
    </source>
</evidence>
<keyword evidence="6 11" id="KW-0064">Aspartyl protease</keyword>
<proteinExistence type="inferred from homology"/>
<dbReference type="PROSITE" id="PS51767">
    <property type="entry name" value="PEPTIDASE_A1"/>
    <property type="match status" value="1"/>
</dbReference>
<dbReference type="OrthoDB" id="2747330at2759"/>
<evidence type="ECO:0000256" key="9">
    <source>
        <dbReference type="ARBA" id="ARBA00023180"/>
    </source>
</evidence>
<dbReference type="PRINTS" id="PR00792">
    <property type="entry name" value="PEPSIN"/>
</dbReference>
<accession>A0A9P4KDJ2</accession>
<keyword evidence="15" id="KW-1185">Reference proteome</keyword>
<evidence type="ECO:0000313" key="14">
    <source>
        <dbReference type="EMBL" id="KAF2265713.1"/>
    </source>
</evidence>
<evidence type="ECO:0000313" key="15">
    <source>
        <dbReference type="Proteomes" id="UP000800093"/>
    </source>
</evidence>
<dbReference type="Pfam" id="PF00026">
    <property type="entry name" value="Asp"/>
    <property type="match status" value="1"/>
</dbReference>
<dbReference type="GO" id="GO:0005576">
    <property type="term" value="C:extracellular region"/>
    <property type="evidence" value="ECO:0007669"/>
    <property type="project" value="UniProtKB-SubCell"/>
</dbReference>
<organism evidence="14 15">
    <name type="scientific">Lojkania enalia</name>
    <dbReference type="NCBI Taxonomy" id="147567"/>
    <lineage>
        <taxon>Eukaryota</taxon>
        <taxon>Fungi</taxon>
        <taxon>Dikarya</taxon>
        <taxon>Ascomycota</taxon>
        <taxon>Pezizomycotina</taxon>
        <taxon>Dothideomycetes</taxon>
        <taxon>Pleosporomycetidae</taxon>
        <taxon>Pleosporales</taxon>
        <taxon>Pleosporales incertae sedis</taxon>
        <taxon>Lojkania</taxon>
    </lineage>
</organism>
<evidence type="ECO:0000256" key="7">
    <source>
        <dbReference type="ARBA" id="ARBA00022801"/>
    </source>
</evidence>
<dbReference type="AlphaFoldDB" id="A0A9P4KDJ2"/>
<protein>
    <submittedName>
        <fullName evidence="14">Acid protease</fullName>
    </submittedName>
</protein>
<keyword evidence="7 11" id="KW-0378">Hydrolase</keyword>
<dbReference type="GO" id="GO:0004190">
    <property type="term" value="F:aspartic-type endopeptidase activity"/>
    <property type="evidence" value="ECO:0007669"/>
    <property type="project" value="UniProtKB-KW"/>
</dbReference>
<feature type="signal peptide" evidence="12">
    <location>
        <begin position="1"/>
        <end position="19"/>
    </location>
</feature>
<evidence type="ECO:0000256" key="10">
    <source>
        <dbReference type="ARBA" id="ARBA00055396"/>
    </source>
</evidence>
<evidence type="ECO:0000259" key="13">
    <source>
        <dbReference type="PROSITE" id="PS51767"/>
    </source>
</evidence>
<evidence type="ECO:0000256" key="3">
    <source>
        <dbReference type="ARBA" id="ARBA00022525"/>
    </source>
</evidence>
<dbReference type="InterPro" id="IPR034163">
    <property type="entry name" value="Aspergillopepsin-like_cat_dom"/>
</dbReference>
<dbReference type="EMBL" id="ML986603">
    <property type="protein sequence ID" value="KAF2265713.1"/>
    <property type="molecule type" value="Genomic_DNA"/>
</dbReference>
<evidence type="ECO:0000256" key="11">
    <source>
        <dbReference type="RuleBase" id="RU000454"/>
    </source>
</evidence>
<comment type="similarity">
    <text evidence="2 11">Belongs to the peptidase A1 family.</text>
</comment>
<feature type="domain" description="Peptidase A1" evidence="13">
    <location>
        <begin position="106"/>
        <end position="420"/>
    </location>
</feature>
<comment type="subcellular location">
    <subcellularLocation>
        <location evidence="1">Secreted</location>
    </subcellularLocation>
</comment>
<dbReference type="PANTHER" id="PTHR47966:SF23">
    <property type="entry name" value="ASPARTIC ENDOPEPTIDASE, PUTATIVE (AFU_ORTHOLOGUE AFUA_2G15950)-RELATED"/>
    <property type="match status" value="1"/>
</dbReference>
<evidence type="ECO:0000256" key="1">
    <source>
        <dbReference type="ARBA" id="ARBA00004613"/>
    </source>
</evidence>
<dbReference type="Gene3D" id="2.40.70.10">
    <property type="entry name" value="Acid Proteases"/>
    <property type="match status" value="2"/>
</dbReference>
<dbReference type="CDD" id="cd06097">
    <property type="entry name" value="Aspergillopepsin_like"/>
    <property type="match status" value="1"/>
</dbReference>
<dbReference type="Proteomes" id="UP000800093">
    <property type="component" value="Unassembled WGS sequence"/>
</dbReference>
<keyword evidence="4 11" id="KW-0645">Protease</keyword>
<keyword evidence="8" id="KW-0865">Zymogen</keyword>
<dbReference type="GO" id="GO:0006508">
    <property type="term" value="P:proteolysis"/>
    <property type="evidence" value="ECO:0007669"/>
    <property type="project" value="UniProtKB-KW"/>
</dbReference>
<evidence type="ECO:0000256" key="12">
    <source>
        <dbReference type="SAM" id="SignalP"/>
    </source>
</evidence>
<dbReference type="InterPro" id="IPR033121">
    <property type="entry name" value="PEPTIDASE_A1"/>
</dbReference>
<evidence type="ECO:0000256" key="6">
    <source>
        <dbReference type="ARBA" id="ARBA00022750"/>
    </source>
</evidence>
<sequence>MPSIRLFFLVTLLAAIVLAAPTKSKRTKLSKRSFKVPRSLNPKHPRGLNGMDAMRKVYMKYNFKGGFIAATKNSESENSGAVISAINSTNGTGTVAALPEENAALFLSPVNIGGQTLNLDFDSGSSDLWVFSTGLPQRAIGGHSAFDPQKSTSFKLMQGAQFSITYGDNSGAAGLVGTDTVDIGGVVVENQAVELATAVSRSFVQDTNTDGLVGLAFNQLNTVNNGVQKTPQKTFFDNVMNDLDLPVFTADLDPDGTGVYEFGKIDTTKFTGEMAWIPVNSSSGFWQFDSASFAIDGQVQDNPAASPAIADTGTSLLLVDQQVADAYYSQVQGAENNAQVGGFIYPCDTQLPDISVAIGSDYMATIPGNQITFAAVDQANTTCFGGVQGNGGAGLQIYGDTMFKSQFVAFNGGNQSLGFGAKPTQ</sequence>
<dbReference type="FunFam" id="2.40.70.10:FF:000024">
    <property type="entry name" value="Endothiapepsin"/>
    <property type="match status" value="1"/>
</dbReference>
<dbReference type="SUPFAM" id="SSF50630">
    <property type="entry name" value="Acid proteases"/>
    <property type="match status" value="1"/>
</dbReference>
<keyword evidence="9" id="KW-0325">Glycoprotein</keyword>
<gene>
    <name evidence="14" type="ORF">CC78DRAFT_615557</name>
</gene>
<dbReference type="InterPro" id="IPR021109">
    <property type="entry name" value="Peptidase_aspartic_dom_sf"/>
</dbReference>